<dbReference type="Proteomes" id="UP000722125">
    <property type="component" value="Unassembled WGS sequence"/>
</dbReference>
<organism evidence="10 11">
    <name type="scientific">Cellulomonas fulva</name>
    <dbReference type="NCBI Taxonomy" id="2835530"/>
    <lineage>
        <taxon>Bacteria</taxon>
        <taxon>Bacillati</taxon>
        <taxon>Actinomycetota</taxon>
        <taxon>Actinomycetes</taxon>
        <taxon>Micrococcales</taxon>
        <taxon>Cellulomonadaceae</taxon>
        <taxon>Cellulomonas</taxon>
    </lineage>
</organism>
<comment type="similarity">
    <text evidence="2">Belongs to the autoinducer-2 exporter (AI-2E) (TC 2.A.86) family.</text>
</comment>
<evidence type="ECO:0000313" key="11">
    <source>
        <dbReference type="Proteomes" id="UP000722125"/>
    </source>
</evidence>
<comment type="subcellular location">
    <subcellularLocation>
        <location evidence="1">Cell membrane</location>
        <topology evidence="1">Multi-pass membrane protein</topology>
    </subcellularLocation>
</comment>
<evidence type="ECO:0000256" key="6">
    <source>
        <dbReference type="ARBA" id="ARBA00022989"/>
    </source>
</evidence>
<feature type="transmembrane region" description="Helical" evidence="9">
    <location>
        <begin position="45"/>
        <end position="67"/>
    </location>
</feature>
<protein>
    <submittedName>
        <fullName evidence="10">AI-2E family transporter</fullName>
    </submittedName>
</protein>
<keyword evidence="6 9" id="KW-1133">Transmembrane helix</keyword>
<evidence type="ECO:0000256" key="2">
    <source>
        <dbReference type="ARBA" id="ARBA00009773"/>
    </source>
</evidence>
<feature type="transmembrane region" description="Helical" evidence="9">
    <location>
        <begin position="309"/>
        <end position="336"/>
    </location>
</feature>
<feature type="compositionally biased region" description="Gly residues" evidence="8">
    <location>
        <begin position="388"/>
        <end position="397"/>
    </location>
</feature>
<dbReference type="EMBL" id="JAHBOH010000001">
    <property type="protein sequence ID" value="MBT0994822.1"/>
    <property type="molecule type" value="Genomic_DNA"/>
</dbReference>
<evidence type="ECO:0000256" key="4">
    <source>
        <dbReference type="ARBA" id="ARBA00022475"/>
    </source>
</evidence>
<dbReference type="PANTHER" id="PTHR21716:SF53">
    <property type="entry name" value="PERMEASE PERM-RELATED"/>
    <property type="match status" value="1"/>
</dbReference>
<keyword evidence="11" id="KW-1185">Reference proteome</keyword>
<feature type="region of interest" description="Disordered" evidence="8">
    <location>
        <begin position="372"/>
        <end position="426"/>
    </location>
</feature>
<gene>
    <name evidence="10" type="ORF">KIN34_11075</name>
</gene>
<keyword evidence="7 9" id="KW-0472">Membrane</keyword>
<accession>A0ABS5U095</accession>
<evidence type="ECO:0000256" key="8">
    <source>
        <dbReference type="SAM" id="MobiDB-lite"/>
    </source>
</evidence>
<feature type="transmembrane region" description="Helical" evidence="9">
    <location>
        <begin position="150"/>
        <end position="175"/>
    </location>
</feature>
<feature type="transmembrane region" description="Helical" evidence="9">
    <location>
        <begin position="239"/>
        <end position="259"/>
    </location>
</feature>
<name>A0ABS5U095_9CELL</name>
<comment type="caution">
    <text evidence="10">The sequence shown here is derived from an EMBL/GenBank/DDBJ whole genome shotgun (WGS) entry which is preliminary data.</text>
</comment>
<keyword evidence="5 9" id="KW-0812">Transmembrane</keyword>
<evidence type="ECO:0000256" key="9">
    <source>
        <dbReference type="SAM" id="Phobius"/>
    </source>
</evidence>
<dbReference type="RefSeq" id="WP_214350372.1">
    <property type="nucleotide sequence ID" value="NZ_JAHBOH010000001.1"/>
</dbReference>
<proteinExistence type="inferred from homology"/>
<feature type="transmembrane region" description="Helical" evidence="9">
    <location>
        <begin position="216"/>
        <end position="233"/>
    </location>
</feature>
<evidence type="ECO:0000256" key="3">
    <source>
        <dbReference type="ARBA" id="ARBA00022448"/>
    </source>
</evidence>
<feature type="transmembrane region" description="Helical" evidence="9">
    <location>
        <begin position="79"/>
        <end position="100"/>
    </location>
</feature>
<keyword evidence="4" id="KW-1003">Cell membrane</keyword>
<dbReference type="Pfam" id="PF01594">
    <property type="entry name" value="AI-2E_transport"/>
    <property type="match status" value="1"/>
</dbReference>
<sequence length="426" mass="45743">MATSRLAPHPERRPPAWLGRALLMAVAAVFLGILAWRALAQLSTVTTIVVLSWFIALAMEPSIRWLVRRGLRRTRATGLVMLTGIAGGVVVLALFGNLFVQQVVDFAAHVPEYYAQLAEWLDESFDLQIPTADEAVSSIGDHWQNFAPSIIGAGISIVGAFFTATSIGLVTYYMASAGPRFRASVLRYLEPARQREVLRVWEVSQEKVADFITSRLVLAALSAGFTWIFLIIVDVPYALALAAFTGIVSQFVPTIGTYIGGALPVAVALTISPVKALIVLAWIIAYQQIENLIFSPKVSAKALELNPAISFLGVIAFGAVFGAMGAFLALPVMATIQAVSSTYVRRHELVDDPLLHEDVEALRRHRHWTDVEQADDAQADDALVRTAGAGGPGGSSTAGGDEPGAPTIRSESARPDEDPSGGSRRD</sequence>
<evidence type="ECO:0000256" key="7">
    <source>
        <dbReference type="ARBA" id="ARBA00023136"/>
    </source>
</evidence>
<keyword evidence="3" id="KW-0813">Transport</keyword>
<feature type="transmembrane region" description="Helical" evidence="9">
    <location>
        <begin position="266"/>
        <end position="289"/>
    </location>
</feature>
<reference evidence="10 11" key="1">
    <citation type="submission" date="2021-05" db="EMBL/GenBank/DDBJ databases">
        <title>Description of Cellulomonas sp. DKR-3 sp. nov.</title>
        <authorList>
            <person name="Dahal R.H."/>
            <person name="Chaudhary D.K."/>
        </authorList>
    </citation>
    <scope>NUCLEOTIDE SEQUENCE [LARGE SCALE GENOMIC DNA]</scope>
    <source>
        <strain evidence="10 11">DKR-3</strain>
    </source>
</reference>
<dbReference type="InterPro" id="IPR002549">
    <property type="entry name" value="AI-2E-like"/>
</dbReference>
<feature type="transmembrane region" description="Helical" evidence="9">
    <location>
        <begin position="21"/>
        <end position="39"/>
    </location>
</feature>
<evidence type="ECO:0000256" key="5">
    <source>
        <dbReference type="ARBA" id="ARBA00022692"/>
    </source>
</evidence>
<feature type="compositionally biased region" description="Basic and acidic residues" evidence="8">
    <location>
        <begin position="411"/>
        <end position="426"/>
    </location>
</feature>
<evidence type="ECO:0000256" key="1">
    <source>
        <dbReference type="ARBA" id="ARBA00004651"/>
    </source>
</evidence>
<evidence type="ECO:0000313" key="10">
    <source>
        <dbReference type="EMBL" id="MBT0994822.1"/>
    </source>
</evidence>
<dbReference type="PANTHER" id="PTHR21716">
    <property type="entry name" value="TRANSMEMBRANE PROTEIN"/>
    <property type="match status" value="1"/>
</dbReference>